<proteinExistence type="predicted"/>
<feature type="domain" description="TLDc" evidence="1">
    <location>
        <begin position="46"/>
        <end position="222"/>
    </location>
</feature>
<comment type="caution">
    <text evidence="2">The sequence shown here is derived from an EMBL/GenBank/DDBJ whole genome shotgun (WGS) entry which is preliminary data.</text>
</comment>
<dbReference type="Proteomes" id="UP000663881">
    <property type="component" value="Unassembled WGS sequence"/>
</dbReference>
<organism evidence="2 3">
    <name type="scientific">Adineta steineri</name>
    <dbReference type="NCBI Taxonomy" id="433720"/>
    <lineage>
        <taxon>Eukaryota</taxon>
        <taxon>Metazoa</taxon>
        <taxon>Spiralia</taxon>
        <taxon>Gnathifera</taxon>
        <taxon>Rotifera</taxon>
        <taxon>Eurotatoria</taxon>
        <taxon>Bdelloidea</taxon>
        <taxon>Adinetida</taxon>
        <taxon>Adinetidae</taxon>
        <taxon>Adineta</taxon>
    </lineage>
</organism>
<dbReference type="SMART" id="SM00584">
    <property type="entry name" value="TLDc"/>
    <property type="match status" value="1"/>
</dbReference>
<accession>A0A818WQ74</accession>
<sequence length="223" mass="25816">MPQLRRSSSTGNQLSIPAPISKPVVPRTLHHQNSMPIIMVREFETTAASHSDFAYLWSLIPSRLTDYQPERIYSSNIHGRRLRTLYDHVEYHEYCLIIIRNENQEVFGGFCSGQLANRTKTRTWFGTGESFLFTIKPERQVFKWVGYSPLTKGNTQAYEDYYIYADDERLQMGGSKEPLNIGLSIRQDLNEGSTKQCDTFDSKPLSTIEHFQIMEIEVFGFTR</sequence>
<reference evidence="2" key="1">
    <citation type="submission" date="2021-02" db="EMBL/GenBank/DDBJ databases">
        <authorList>
            <person name="Nowell W R."/>
        </authorList>
    </citation>
    <scope>NUCLEOTIDE SEQUENCE</scope>
</reference>
<name>A0A818WQ74_9BILA</name>
<evidence type="ECO:0000313" key="2">
    <source>
        <dbReference type="EMBL" id="CAF3727009.1"/>
    </source>
</evidence>
<dbReference type="AlphaFoldDB" id="A0A818WQ74"/>
<dbReference type="PANTHER" id="PTHR23354:SF122">
    <property type="entry name" value="GTPASE-ACTIVATING PROTEIN SKYWALKER"/>
    <property type="match status" value="1"/>
</dbReference>
<evidence type="ECO:0000259" key="1">
    <source>
        <dbReference type="PROSITE" id="PS51886"/>
    </source>
</evidence>
<dbReference type="InterPro" id="IPR006571">
    <property type="entry name" value="TLDc_dom"/>
</dbReference>
<dbReference type="EMBL" id="CAJOAY010000743">
    <property type="protein sequence ID" value="CAF3727009.1"/>
    <property type="molecule type" value="Genomic_DNA"/>
</dbReference>
<dbReference type="PANTHER" id="PTHR23354">
    <property type="entry name" value="NUCLEOLAR PROTEIN 7/ESTROGEN RECEPTOR COACTIVATOR-RELATED"/>
    <property type="match status" value="1"/>
</dbReference>
<evidence type="ECO:0000313" key="3">
    <source>
        <dbReference type="Proteomes" id="UP000663881"/>
    </source>
</evidence>
<protein>
    <recommendedName>
        <fullName evidence="1">TLDc domain-containing protein</fullName>
    </recommendedName>
</protein>
<dbReference type="PROSITE" id="PS51886">
    <property type="entry name" value="TLDC"/>
    <property type="match status" value="1"/>
</dbReference>
<gene>
    <name evidence="2" type="ORF">OKA104_LOCUS14235</name>
</gene>
<dbReference type="Pfam" id="PF07534">
    <property type="entry name" value="TLD"/>
    <property type="match status" value="1"/>
</dbReference>